<evidence type="ECO:0000256" key="1">
    <source>
        <dbReference type="ARBA" id="ARBA00022857"/>
    </source>
</evidence>
<sequence length="306" mass="34827">MLVLIAGVTGNLGQKLVHSLASRGHQVRGLGRSPEKLAVETRNLLESFVQYSTYYDIPALDRACDGVDAVICAYGMIPVLQLDGQLLLLRAAERAGVKRFVADSWNHDWRDAPLGHHESYDPYLSFRHQAELSSDIKPIYIFNGVFAETLFSTPHHGHFGFDDSNIWDSDHSRIKIWGTGHQPFYWTTERDAAEFTAEIVQRDDAEQGGFWNVCSGAHSLREIAGLYEQERQRKVTIQVMGTVGELRERSLKERAQGDKRHYETYIGWSYQYHAIGGTWIFHKLDNDKLNVQPTSLVAFLKEHPEL</sequence>
<dbReference type="PANTHER" id="PTHR47706">
    <property type="entry name" value="NMRA-LIKE FAMILY PROTEIN"/>
    <property type="match status" value="1"/>
</dbReference>
<dbReference type="SUPFAM" id="SSF51735">
    <property type="entry name" value="NAD(P)-binding Rossmann-fold domains"/>
    <property type="match status" value="1"/>
</dbReference>
<dbReference type="Proteomes" id="UP001175001">
    <property type="component" value="Unassembled WGS sequence"/>
</dbReference>
<dbReference type="Pfam" id="PF05368">
    <property type="entry name" value="NmrA"/>
    <property type="match status" value="1"/>
</dbReference>
<evidence type="ECO:0000313" key="5">
    <source>
        <dbReference type="Proteomes" id="UP001175001"/>
    </source>
</evidence>
<dbReference type="InterPro" id="IPR036291">
    <property type="entry name" value="NAD(P)-bd_dom_sf"/>
</dbReference>
<dbReference type="AlphaFoldDB" id="A0AA39WNS8"/>
<keyword evidence="1" id="KW-0521">NADP</keyword>
<reference evidence="4" key="1">
    <citation type="submission" date="2023-06" db="EMBL/GenBank/DDBJ databases">
        <title>Multi-omics analyses reveal the molecular pathogenesis toolkit of Lasiodiplodia hormozganensis, a cross-kingdom pathogen.</title>
        <authorList>
            <person name="Felix C."/>
            <person name="Meneses R."/>
            <person name="Goncalves M.F.M."/>
            <person name="Tilleman L."/>
            <person name="Duarte A.S."/>
            <person name="Jorrin-Novo J.V."/>
            <person name="Van De Peer Y."/>
            <person name="Deforce D."/>
            <person name="Van Nieuwerburgh F."/>
            <person name="Esteves A.C."/>
            <person name="Alves A."/>
        </authorList>
    </citation>
    <scope>NUCLEOTIDE SEQUENCE</scope>
    <source>
        <strain evidence="4">CBS 339.90</strain>
    </source>
</reference>
<proteinExistence type="predicted"/>
<feature type="domain" description="NmrA-like" evidence="3">
    <location>
        <begin position="2"/>
        <end position="238"/>
    </location>
</feature>
<dbReference type="Gene3D" id="3.90.25.10">
    <property type="entry name" value="UDP-galactose 4-epimerase, domain 1"/>
    <property type="match status" value="1"/>
</dbReference>
<dbReference type="GO" id="GO:0016491">
    <property type="term" value="F:oxidoreductase activity"/>
    <property type="evidence" value="ECO:0007669"/>
    <property type="project" value="UniProtKB-KW"/>
</dbReference>
<organism evidence="4 5">
    <name type="scientific">Lasiodiplodia hormozganensis</name>
    <dbReference type="NCBI Taxonomy" id="869390"/>
    <lineage>
        <taxon>Eukaryota</taxon>
        <taxon>Fungi</taxon>
        <taxon>Dikarya</taxon>
        <taxon>Ascomycota</taxon>
        <taxon>Pezizomycotina</taxon>
        <taxon>Dothideomycetes</taxon>
        <taxon>Dothideomycetes incertae sedis</taxon>
        <taxon>Botryosphaeriales</taxon>
        <taxon>Botryosphaeriaceae</taxon>
        <taxon>Lasiodiplodia</taxon>
    </lineage>
</organism>
<dbReference type="Gene3D" id="3.40.50.720">
    <property type="entry name" value="NAD(P)-binding Rossmann-like Domain"/>
    <property type="match status" value="1"/>
</dbReference>
<protein>
    <recommendedName>
        <fullName evidence="3">NmrA-like domain-containing protein</fullName>
    </recommendedName>
</protein>
<dbReference type="InterPro" id="IPR051609">
    <property type="entry name" value="NmrA/Isoflavone_reductase-like"/>
</dbReference>
<comment type="caution">
    <text evidence="4">The sequence shown here is derived from an EMBL/GenBank/DDBJ whole genome shotgun (WGS) entry which is preliminary data.</text>
</comment>
<dbReference type="EMBL" id="JAUJDW010000175">
    <property type="protein sequence ID" value="KAK0618732.1"/>
    <property type="molecule type" value="Genomic_DNA"/>
</dbReference>
<accession>A0AA39WNS8</accession>
<name>A0AA39WNS8_9PEZI</name>
<keyword evidence="2" id="KW-0560">Oxidoreductase</keyword>
<evidence type="ECO:0000313" key="4">
    <source>
        <dbReference type="EMBL" id="KAK0618732.1"/>
    </source>
</evidence>
<evidence type="ECO:0000259" key="3">
    <source>
        <dbReference type="Pfam" id="PF05368"/>
    </source>
</evidence>
<dbReference type="InterPro" id="IPR008030">
    <property type="entry name" value="NmrA-like"/>
</dbReference>
<keyword evidence="5" id="KW-1185">Reference proteome</keyword>
<evidence type="ECO:0000256" key="2">
    <source>
        <dbReference type="ARBA" id="ARBA00023002"/>
    </source>
</evidence>
<gene>
    <name evidence="4" type="ORF">DIS24_g11580</name>
</gene>
<dbReference type="PANTHER" id="PTHR47706:SF9">
    <property type="entry name" value="NMRA-LIKE DOMAIN-CONTAINING PROTEIN-RELATED"/>
    <property type="match status" value="1"/>
</dbReference>